<evidence type="ECO:0000256" key="1">
    <source>
        <dbReference type="SAM" id="MobiDB-lite"/>
    </source>
</evidence>
<reference evidence="2" key="2">
    <citation type="submission" date="2020-11" db="EMBL/GenBank/DDBJ databases">
        <authorList>
            <person name="McCartney M.A."/>
            <person name="Auch B."/>
            <person name="Kono T."/>
            <person name="Mallez S."/>
            <person name="Becker A."/>
            <person name="Gohl D.M."/>
            <person name="Silverstein K.A.T."/>
            <person name="Koren S."/>
            <person name="Bechman K.B."/>
            <person name="Herman A."/>
            <person name="Abrahante J.E."/>
            <person name="Garbe J."/>
        </authorList>
    </citation>
    <scope>NUCLEOTIDE SEQUENCE</scope>
    <source>
        <strain evidence="2">Duluth1</strain>
        <tissue evidence="2">Whole animal</tissue>
    </source>
</reference>
<evidence type="ECO:0000313" key="3">
    <source>
        <dbReference type="Proteomes" id="UP000828390"/>
    </source>
</evidence>
<reference evidence="2" key="1">
    <citation type="journal article" date="2019" name="bioRxiv">
        <title>The Genome of the Zebra Mussel, Dreissena polymorpha: A Resource for Invasive Species Research.</title>
        <authorList>
            <person name="McCartney M.A."/>
            <person name="Auch B."/>
            <person name="Kono T."/>
            <person name="Mallez S."/>
            <person name="Zhang Y."/>
            <person name="Obille A."/>
            <person name="Becker A."/>
            <person name="Abrahante J.E."/>
            <person name="Garbe J."/>
            <person name="Badalamenti J.P."/>
            <person name="Herman A."/>
            <person name="Mangelson H."/>
            <person name="Liachko I."/>
            <person name="Sullivan S."/>
            <person name="Sone E.D."/>
            <person name="Koren S."/>
            <person name="Silverstein K.A.T."/>
            <person name="Beckman K.B."/>
            <person name="Gohl D.M."/>
        </authorList>
    </citation>
    <scope>NUCLEOTIDE SEQUENCE</scope>
    <source>
        <strain evidence="2">Duluth1</strain>
        <tissue evidence="2">Whole animal</tissue>
    </source>
</reference>
<organism evidence="2 3">
    <name type="scientific">Dreissena polymorpha</name>
    <name type="common">Zebra mussel</name>
    <name type="synonym">Mytilus polymorpha</name>
    <dbReference type="NCBI Taxonomy" id="45954"/>
    <lineage>
        <taxon>Eukaryota</taxon>
        <taxon>Metazoa</taxon>
        <taxon>Spiralia</taxon>
        <taxon>Lophotrochozoa</taxon>
        <taxon>Mollusca</taxon>
        <taxon>Bivalvia</taxon>
        <taxon>Autobranchia</taxon>
        <taxon>Heteroconchia</taxon>
        <taxon>Euheterodonta</taxon>
        <taxon>Imparidentia</taxon>
        <taxon>Neoheterodontei</taxon>
        <taxon>Myida</taxon>
        <taxon>Dreissenoidea</taxon>
        <taxon>Dreissenidae</taxon>
        <taxon>Dreissena</taxon>
    </lineage>
</organism>
<feature type="compositionally biased region" description="Low complexity" evidence="1">
    <location>
        <begin position="57"/>
        <end position="78"/>
    </location>
</feature>
<feature type="compositionally biased region" description="Polar residues" evidence="1">
    <location>
        <begin position="79"/>
        <end position="88"/>
    </location>
</feature>
<sequence length="167" mass="18287">MNTACKNCPVEGPNYALNHGITISLGKLDSDKAILAPSGSRFSSRKEGITNQGFTISSKPTDCSSSSNSSTINHVASSQSAEKFSHNAQSMNPRIKGERRYIPECFTNQNVRDSLARQDVPVTMALKSPRYPTYTTENSRLQSYFAWSHTTPTAEECTIAGFFYTGS</sequence>
<comment type="caution">
    <text evidence="2">The sequence shown here is derived from an EMBL/GenBank/DDBJ whole genome shotgun (WGS) entry which is preliminary data.</text>
</comment>
<dbReference type="EMBL" id="JAIWYP010000011">
    <property type="protein sequence ID" value="KAH3741166.1"/>
    <property type="molecule type" value="Genomic_DNA"/>
</dbReference>
<proteinExistence type="predicted"/>
<gene>
    <name evidence="2" type="ORF">DPMN_047886</name>
</gene>
<keyword evidence="3" id="KW-1185">Reference proteome</keyword>
<dbReference type="SUPFAM" id="SSF57924">
    <property type="entry name" value="Inhibitor of apoptosis (IAP) repeat"/>
    <property type="match status" value="1"/>
</dbReference>
<dbReference type="Proteomes" id="UP000828390">
    <property type="component" value="Unassembled WGS sequence"/>
</dbReference>
<accession>A0A9D4D8I9</accession>
<feature type="region of interest" description="Disordered" evidence="1">
    <location>
        <begin position="53"/>
        <end position="88"/>
    </location>
</feature>
<dbReference type="Gene3D" id="1.10.1170.10">
    <property type="entry name" value="Inhibitor Of Apoptosis Protein (2mihbC-IAP-1), Chain A"/>
    <property type="match status" value="1"/>
</dbReference>
<protein>
    <submittedName>
        <fullName evidence="2">Uncharacterized protein</fullName>
    </submittedName>
</protein>
<name>A0A9D4D8I9_DREPO</name>
<evidence type="ECO:0000313" key="2">
    <source>
        <dbReference type="EMBL" id="KAH3741166.1"/>
    </source>
</evidence>
<dbReference type="AlphaFoldDB" id="A0A9D4D8I9"/>